<dbReference type="PROSITE" id="PS51347">
    <property type="entry name" value="PHOSPHOTRIESTERASE_2"/>
    <property type="match status" value="1"/>
</dbReference>
<dbReference type="PANTHER" id="PTHR10819">
    <property type="entry name" value="PHOSPHOTRIESTERASE-RELATED"/>
    <property type="match status" value="1"/>
</dbReference>
<dbReference type="SUPFAM" id="SSF51556">
    <property type="entry name" value="Metallo-dependent hydrolases"/>
    <property type="match status" value="1"/>
</dbReference>
<dbReference type="InterPro" id="IPR001559">
    <property type="entry name" value="Phosphotriesterase"/>
</dbReference>
<evidence type="ECO:0000256" key="4">
    <source>
        <dbReference type="PIRSR" id="PIRSR601559-51"/>
    </source>
</evidence>
<gene>
    <name evidence="6" type="ORF">SAMN03080606_00062</name>
</gene>
<dbReference type="Proteomes" id="UP000198636">
    <property type="component" value="Unassembled WGS sequence"/>
</dbReference>
<evidence type="ECO:0000313" key="7">
    <source>
        <dbReference type="Proteomes" id="UP000198636"/>
    </source>
</evidence>
<feature type="binding site" evidence="4">
    <location>
        <position position="22"/>
    </location>
    <ligand>
        <name>Zn(2+)</name>
        <dbReference type="ChEBI" id="CHEBI:29105"/>
        <label>1</label>
    </ligand>
</feature>
<keyword evidence="7" id="KW-1185">Reference proteome</keyword>
<keyword evidence="2" id="KW-0378">Hydrolase</keyword>
<dbReference type="GO" id="GO:0008270">
    <property type="term" value="F:zinc ion binding"/>
    <property type="evidence" value="ECO:0007669"/>
    <property type="project" value="InterPro"/>
</dbReference>
<dbReference type="PANTHER" id="PTHR10819:SF3">
    <property type="entry name" value="PHOSPHOTRIESTERASE-RELATED PROTEIN"/>
    <property type="match status" value="1"/>
</dbReference>
<comment type="similarity">
    <text evidence="5">Belongs to the metallo-dependent hydrolases superfamily. Phosphotriesterase family.</text>
</comment>
<feature type="binding site" evidence="4">
    <location>
        <position position="20"/>
    </location>
    <ligand>
        <name>Zn(2+)</name>
        <dbReference type="ChEBI" id="CHEBI:29105"/>
        <label>1</label>
    </ligand>
</feature>
<dbReference type="Pfam" id="PF02126">
    <property type="entry name" value="PTE"/>
    <property type="match status" value="1"/>
</dbReference>
<comment type="cofactor">
    <cofactor evidence="4">
        <name>a divalent metal cation</name>
        <dbReference type="ChEBI" id="CHEBI:60240"/>
    </cofactor>
    <text evidence="4">Binds 2 divalent metal cations per subunit.</text>
</comment>
<feature type="binding site" description="via carbamate group" evidence="4">
    <location>
        <position position="138"/>
    </location>
    <ligand>
        <name>Zn(2+)</name>
        <dbReference type="ChEBI" id="CHEBI:29105"/>
        <label>1</label>
    </ligand>
</feature>
<feature type="modified residue" description="N6-carboxylysine" evidence="3 5">
    <location>
        <position position="138"/>
    </location>
</feature>
<dbReference type="EMBL" id="FMUS01000001">
    <property type="protein sequence ID" value="SCX75685.1"/>
    <property type="molecule type" value="Genomic_DNA"/>
</dbReference>
<proteinExistence type="inferred from homology"/>
<feature type="binding site" description="via carbamate group" evidence="4">
    <location>
        <position position="138"/>
    </location>
    <ligand>
        <name>Zn(2+)</name>
        <dbReference type="ChEBI" id="CHEBI:29105"/>
        <label>2</label>
    </ligand>
</feature>
<dbReference type="OrthoDB" id="105927at2"/>
<keyword evidence="1 4" id="KW-0479">Metal-binding</keyword>
<dbReference type="InterPro" id="IPR032466">
    <property type="entry name" value="Metal_Hydrolase"/>
</dbReference>
<organism evidence="6 7">
    <name type="scientific">Alkaliphilus peptidifermentans DSM 18978</name>
    <dbReference type="NCBI Taxonomy" id="1120976"/>
    <lineage>
        <taxon>Bacteria</taxon>
        <taxon>Bacillati</taxon>
        <taxon>Bacillota</taxon>
        <taxon>Clostridia</taxon>
        <taxon>Peptostreptococcales</taxon>
        <taxon>Natronincolaceae</taxon>
        <taxon>Alkaliphilus</taxon>
    </lineage>
</organism>
<dbReference type="AlphaFoldDB" id="A0A1G5ACQ3"/>
<evidence type="ECO:0000256" key="1">
    <source>
        <dbReference type="ARBA" id="ARBA00022723"/>
    </source>
</evidence>
<evidence type="ECO:0000256" key="3">
    <source>
        <dbReference type="PIRSR" id="PIRSR601559-50"/>
    </source>
</evidence>
<evidence type="ECO:0000256" key="5">
    <source>
        <dbReference type="PROSITE-ProRule" id="PRU00679"/>
    </source>
</evidence>
<name>A0A1G5ACQ3_9FIRM</name>
<protein>
    <submittedName>
        <fullName evidence="6">Phosphotriesterase-related protein</fullName>
    </submittedName>
</protein>
<sequence>MINTVLGTIKNNELGLTLCHEHFVVDFGGADTPTHYNREEIIATTLPFLSYLKELGCNTIVDATPNGLGRNIDLLVEASSKSGINFITCTGGWDGLQFDGKYIPSTIKNMSTEEIVDFWSNEFFNGINGTSVKPGFIKIALGDSGFLTDFQLRILLAAIETSLKTNLPIHCHCESSKVIEEISHMLEKENFPLNKFVWLHCDIEKNTRLIKKLAQEGMWVSFDYTLARANDFTWYIEMINSMNESGLIGRLLISQDHCIYDLDEKICKKSMDWVFKDLMLLLKDSGFSQEILDKIFIKNPSIVFNI</sequence>
<evidence type="ECO:0000313" key="6">
    <source>
        <dbReference type="EMBL" id="SCX75685.1"/>
    </source>
</evidence>
<reference evidence="6 7" key="1">
    <citation type="submission" date="2016-10" db="EMBL/GenBank/DDBJ databases">
        <authorList>
            <person name="de Groot N.N."/>
        </authorList>
    </citation>
    <scope>NUCLEOTIDE SEQUENCE [LARGE SCALE GENOMIC DNA]</scope>
    <source>
        <strain evidence="6 7">DSM 18978</strain>
    </source>
</reference>
<dbReference type="GO" id="GO:0016787">
    <property type="term" value="F:hydrolase activity"/>
    <property type="evidence" value="ECO:0007669"/>
    <property type="project" value="UniProtKB-KW"/>
</dbReference>
<accession>A0A1G5ACQ3</accession>
<dbReference type="RefSeq" id="WP_091538622.1">
    <property type="nucleotide sequence ID" value="NZ_FMUS01000001.1"/>
</dbReference>
<feature type="binding site" evidence="4">
    <location>
        <position position="172"/>
    </location>
    <ligand>
        <name>Zn(2+)</name>
        <dbReference type="ChEBI" id="CHEBI:29105"/>
        <label>2</label>
    </ligand>
</feature>
<dbReference type="Gene3D" id="3.20.20.140">
    <property type="entry name" value="Metal-dependent hydrolases"/>
    <property type="match status" value="1"/>
</dbReference>
<evidence type="ECO:0000256" key="2">
    <source>
        <dbReference type="ARBA" id="ARBA00022801"/>
    </source>
</evidence>
<dbReference type="STRING" id="1120976.SAMN03080606_00062"/>
<feature type="binding site" evidence="4">
    <location>
        <position position="256"/>
    </location>
    <ligand>
        <name>Zn(2+)</name>
        <dbReference type="ChEBI" id="CHEBI:29105"/>
        <label>1</label>
    </ligand>
</feature>
<feature type="binding site" evidence="4">
    <location>
        <position position="200"/>
    </location>
    <ligand>
        <name>Zn(2+)</name>
        <dbReference type="ChEBI" id="CHEBI:29105"/>
        <label>2</label>
    </ligand>
</feature>